<accession>A0ABN2MNQ4</accession>
<gene>
    <name evidence="3" type="ORF">GCM10009682_59870</name>
</gene>
<protein>
    <submittedName>
        <fullName evidence="3">Uncharacterized protein</fullName>
    </submittedName>
</protein>
<organism evidence="3 4">
    <name type="scientific">Luedemannella flava</name>
    <dbReference type="NCBI Taxonomy" id="349316"/>
    <lineage>
        <taxon>Bacteria</taxon>
        <taxon>Bacillati</taxon>
        <taxon>Actinomycetota</taxon>
        <taxon>Actinomycetes</taxon>
        <taxon>Micromonosporales</taxon>
        <taxon>Micromonosporaceae</taxon>
        <taxon>Luedemannella</taxon>
    </lineage>
</organism>
<evidence type="ECO:0000256" key="1">
    <source>
        <dbReference type="SAM" id="MobiDB-lite"/>
    </source>
</evidence>
<feature type="region of interest" description="Disordered" evidence="1">
    <location>
        <begin position="356"/>
        <end position="410"/>
    </location>
</feature>
<dbReference type="RefSeq" id="WP_344139641.1">
    <property type="nucleotide sequence ID" value="NZ_BAAALT010000279.1"/>
</dbReference>
<proteinExistence type="predicted"/>
<dbReference type="EMBL" id="BAAALT010000279">
    <property type="protein sequence ID" value="GAA1833541.1"/>
    <property type="molecule type" value="Genomic_DNA"/>
</dbReference>
<reference evidence="3 4" key="1">
    <citation type="journal article" date="2019" name="Int. J. Syst. Evol. Microbiol.">
        <title>The Global Catalogue of Microorganisms (GCM) 10K type strain sequencing project: providing services to taxonomists for standard genome sequencing and annotation.</title>
        <authorList>
            <consortium name="The Broad Institute Genomics Platform"/>
            <consortium name="The Broad Institute Genome Sequencing Center for Infectious Disease"/>
            <person name="Wu L."/>
            <person name="Ma J."/>
        </authorList>
    </citation>
    <scope>NUCLEOTIDE SEQUENCE [LARGE SCALE GENOMIC DNA]</scope>
    <source>
        <strain evidence="3 4">JCM 13250</strain>
    </source>
</reference>
<keyword evidence="2" id="KW-0812">Transmembrane</keyword>
<dbReference type="Proteomes" id="UP001500218">
    <property type="component" value="Unassembled WGS sequence"/>
</dbReference>
<evidence type="ECO:0000256" key="2">
    <source>
        <dbReference type="SAM" id="Phobius"/>
    </source>
</evidence>
<feature type="transmembrane region" description="Helical" evidence="2">
    <location>
        <begin position="328"/>
        <end position="349"/>
    </location>
</feature>
<feature type="compositionally biased region" description="Acidic residues" evidence="1">
    <location>
        <begin position="197"/>
        <end position="209"/>
    </location>
</feature>
<keyword evidence="4" id="KW-1185">Reference proteome</keyword>
<keyword evidence="2" id="KW-1133">Transmembrane helix</keyword>
<keyword evidence="2" id="KW-0472">Membrane</keyword>
<comment type="caution">
    <text evidence="3">The sequence shown here is derived from an EMBL/GenBank/DDBJ whole genome shotgun (WGS) entry which is preliminary data.</text>
</comment>
<name>A0ABN2MNQ4_9ACTN</name>
<evidence type="ECO:0000313" key="4">
    <source>
        <dbReference type="Proteomes" id="UP001500218"/>
    </source>
</evidence>
<feature type="region of interest" description="Disordered" evidence="1">
    <location>
        <begin position="189"/>
        <end position="219"/>
    </location>
</feature>
<evidence type="ECO:0000313" key="3">
    <source>
        <dbReference type="EMBL" id="GAA1833541.1"/>
    </source>
</evidence>
<sequence length="410" mass="41049">MTEPTGSVRTGRLMLAVAALAALVLPIGVVTSAHWSATAADVTFVSDERDAVAYAGPLTTLLVALVDARQAATFGRTPDAEAVRSAVAAVDDINNQVGTDVGARQRWADLPAQIDTALASRTTGAAAMTAYAGPIGLTRALLGAIADGARVVRDPTVDAYHLVHTALLGLPDALVSGGELAGLARAVRPAPRTDADGQPDADGQSDADGQEAAGPAVTGLDDRYPVAADRLTQAGAAIRDGLRSGTGTTTGDTIGLGVLTPLDAFVAAVDALTRTATAHAATGTGAAAVDNAARALVRAAAALETAVLSTLDAMLADRAGDLQRQQQILLGAVALAAVALVGVLLLGWVGMRRPAPGPRSDHPGGHADPPTPRGPAAPVRGGDLVAAGVTRPFPAPEPGGPLPRRAGERP</sequence>